<dbReference type="InterPro" id="IPR011765">
    <property type="entry name" value="Pept_M16_N"/>
</dbReference>
<dbReference type="GO" id="GO:0004222">
    <property type="term" value="F:metalloendopeptidase activity"/>
    <property type="evidence" value="ECO:0007669"/>
    <property type="project" value="InterPro"/>
</dbReference>
<dbReference type="InterPro" id="IPR011249">
    <property type="entry name" value="Metalloenz_LuxS/M16"/>
</dbReference>
<evidence type="ECO:0000256" key="4">
    <source>
        <dbReference type="SAM" id="Coils"/>
    </source>
</evidence>
<evidence type="ECO:0000259" key="7">
    <source>
        <dbReference type="Pfam" id="PF05193"/>
    </source>
</evidence>
<evidence type="ECO:0000313" key="8">
    <source>
        <dbReference type="EMBL" id="MBB5141981.1"/>
    </source>
</evidence>
<feature type="signal peptide" evidence="5">
    <location>
        <begin position="1"/>
        <end position="26"/>
    </location>
</feature>
<dbReference type="PANTHER" id="PTHR11851:SF49">
    <property type="entry name" value="MITOCHONDRIAL-PROCESSING PEPTIDASE SUBUNIT ALPHA"/>
    <property type="match status" value="1"/>
</dbReference>
<dbReference type="Pfam" id="PF05193">
    <property type="entry name" value="Peptidase_M16_C"/>
    <property type="match status" value="2"/>
</dbReference>
<keyword evidence="8" id="KW-0378">Hydrolase</keyword>
<accession>A0A7W8FEM9</accession>
<feature type="chain" id="PRO_5031549165" evidence="5">
    <location>
        <begin position="27"/>
        <end position="966"/>
    </location>
</feature>
<feature type="domain" description="Peptidase M16 C-terminal" evidence="7">
    <location>
        <begin position="227"/>
        <end position="406"/>
    </location>
</feature>
<protein>
    <submittedName>
        <fullName evidence="8">Zinc protease</fullName>
        <ecNumber evidence="8">3.4.24.-</ecNumber>
    </submittedName>
</protein>
<comment type="caution">
    <text evidence="8">The sequence shown here is derived from an EMBL/GenBank/DDBJ whole genome shotgun (WGS) entry which is preliminary data.</text>
</comment>
<dbReference type="RefSeq" id="WP_183717119.1">
    <property type="nucleotide sequence ID" value="NZ_JACHGO010000001.1"/>
</dbReference>
<dbReference type="GO" id="GO:0006508">
    <property type="term" value="P:proteolysis"/>
    <property type="evidence" value="ECO:0007669"/>
    <property type="project" value="UniProtKB-KW"/>
</dbReference>
<gene>
    <name evidence="8" type="ORF">HNQ38_000044</name>
</gene>
<name>A0A7W8FEM9_9BACT</name>
<dbReference type="SUPFAM" id="SSF63411">
    <property type="entry name" value="LuxS/MPP-like metallohydrolase"/>
    <property type="match status" value="4"/>
</dbReference>
<sequence length="966" mass="105496">MPIFRFMAASVALAGCLVGSPVNLYAGPTQTSLAEAFWYDGKWAHEHSDLSADPAITFGRLPNGFRYAVIPNANPKGRVSLYLDVQAGSLMEKEDELGYAHYVEHMAFNGTRNFPPGSLIPFFQKHGMSFGGDTNAHTAWTETVYKLNLAGTDKETLTMGLTILRDFADGMQFDPKEVEEELGVILAEKNHRDNEAMQSRRQRSAELYAGTAFVNEPIGTEACLNAVTSERLSAFYRKWYHPERMILVAVGSVTAPEVERLVAEAFGDMKNTGPAPAPQAWGNPRLEGIRAISEQRAISGEDVSVILHFPRVHQRDSQKNQLEQLVDSVVEYCMQRRLQERDQRDALWNNGRFMNRWRQGLIPSAVMGVNTHASGWRDSLEALAEETRLAATHGFTDQEIAQALDALKKTFARRVGQRSGMSNTDVADEFVRTANADFVQTSPAADLNLFEQLRKDVKAKTVNAVARKVLGGNNLTLVVGAAVPPDQQEILQTWKSGAARELAPVARRESPAFPYLPVPRETPAKALPAMESRVLSLPGEQEVRLYQAQLRDGTEVYVLPLPFESGKAAVQVLYGAGYAAQPDAEIALAQTAAAVLAEGGIGKISRLDAQKIVETIGGTVKESFGAQGASINVDGDSRRLELLVQAAWTQFADPQMDAAALQKARRKLEAQVRKKRETVAEVAKTDGQTFFYGGARRYRSLEPEEAAGFNLADVRDFVANARKEGPLRVVISGDVNPPQALALAARYFGGLNSVQPPRTNAPAALAFPANDKALVKVPDTVDQVVLRKAWRLDFPADGDRAVLAARQLAAATLRDKLRRDLRERMGASYSPSAFYRNMPAENGYALLQVEVGTDNAQSGDVAAYLEKLTPWDIGATELDRLRAPLLTSLKSGRASSQYWQRLLTAELNMGLPFLQWANTNGEELAKVTPEEATAALQELLQAPAASWTVISTQPGGGEAAAPGESL</sequence>
<evidence type="ECO:0000256" key="2">
    <source>
        <dbReference type="ARBA" id="ARBA00007261"/>
    </source>
</evidence>
<evidence type="ECO:0000256" key="1">
    <source>
        <dbReference type="ARBA" id="ARBA00001947"/>
    </source>
</evidence>
<keyword evidence="8" id="KW-0645">Protease</keyword>
<dbReference type="EC" id="3.4.24.-" evidence="8"/>
<dbReference type="EMBL" id="JACHGO010000001">
    <property type="protein sequence ID" value="MBB5141981.1"/>
    <property type="molecule type" value="Genomic_DNA"/>
</dbReference>
<dbReference type="AlphaFoldDB" id="A0A7W8FEM9"/>
<keyword evidence="9" id="KW-1185">Reference proteome</keyword>
<dbReference type="Pfam" id="PF00675">
    <property type="entry name" value="Peptidase_M16"/>
    <property type="match status" value="1"/>
</dbReference>
<keyword evidence="5" id="KW-0732">Signal</keyword>
<dbReference type="InterPro" id="IPR007863">
    <property type="entry name" value="Peptidase_M16_C"/>
</dbReference>
<feature type="coiled-coil region" evidence="4">
    <location>
        <begin position="658"/>
        <end position="685"/>
    </location>
</feature>
<proteinExistence type="inferred from homology"/>
<comment type="cofactor">
    <cofactor evidence="1">
        <name>Zn(2+)</name>
        <dbReference type="ChEBI" id="CHEBI:29105"/>
    </cofactor>
</comment>
<comment type="similarity">
    <text evidence="2 3">Belongs to the peptidase M16 family.</text>
</comment>
<feature type="domain" description="Peptidase M16 C-terminal" evidence="7">
    <location>
        <begin position="709"/>
        <end position="866"/>
    </location>
</feature>
<dbReference type="GO" id="GO:0046872">
    <property type="term" value="F:metal ion binding"/>
    <property type="evidence" value="ECO:0007669"/>
    <property type="project" value="InterPro"/>
</dbReference>
<dbReference type="PANTHER" id="PTHR11851">
    <property type="entry name" value="METALLOPROTEASE"/>
    <property type="match status" value="1"/>
</dbReference>
<dbReference type="Proteomes" id="UP000539075">
    <property type="component" value="Unassembled WGS sequence"/>
</dbReference>
<evidence type="ECO:0000256" key="5">
    <source>
        <dbReference type="SAM" id="SignalP"/>
    </source>
</evidence>
<evidence type="ECO:0000259" key="6">
    <source>
        <dbReference type="Pfam" id="PF00675"/>
    </source>
</evidence>
<dbReference type="InterPro" id="IPR001431">
    <property type="entry name" value="Pept_M16_Zn_BS"/>
</dbReference>
<dbReference type="PROSITE" id="PS00143">
    <property type="entry name" value="INSULINASE"/>
    <property type="match status" value="1"/>
</dbReference>
<evidence type="ECO:0000256" key="3">
    <source>
        <dbReference type="RuleBase" id="RU004447"/>
    </source>
</evidence>
<organism evidence="8 9">
    <name type="scientific">Desulfovibrio intestinalis</name>
    <dbReference type="NCBI Taxonomy" id="58621"/>
    <lineage>
        <taxon>Bacteria</taxon>
        <taxon>Pseudomonadati</taxon>
        <taxon>Thermodesulfobacteriota</taxon>
        <taxon>Desulfovibrionia</taxon>
        <taxon>Desulfovibrionales</taxon>
        <taxon>Desulfovibrionaceae</taxon>
        <taxon>Desulfovibrio</taxon>
    </lineage>
</organism>
<evidence type="ECO:0000313" key="9">
    <source>
        <dbReference type="Proteomes" id="UP000539075"/>
    </source>
</evidence>
<reference evidence="8 9" key="1">
    <citation type="submission" date="2020-08" db="EMBL/GenBank/DDBJ databases">
        <title>Genomic Encyclopedia of Type Strains, Phase IV (KMG-IV): sequencing the most valuable type-strain genomes for metagenomic binning, comparative biology and taxonomic classification.</title>
        <authorList>
            <person name="Goeker M."/>
        </authorList>
    </citation>
    <scope>NUCLEOTIDE SEQUENCE [LARGE SCALE GENOMIC DNA]</scope>
    <source>
        <strain evidence="8 9">DSM 11275</strain>
    </source>
</reference>
<dbReference type="InterPro" id="IPR050361">
    <property type="entry name" value="MPP/UQCRC_Complex"/>
</dbReference>
<keyword evidence="4" id="KW-0175">Coiled coil</keyword>
<feature type="domain" description="Peptidase M16 N-terminal" evidence="6">
    <location>
        <begin position="69"/>
        <end position="210"/>
    </location>
</feature>
<dbReference type="PROSITE" id="PS51257">
    <property type="entry name" value="PROKAR_LIPOPROTEIN"/>
    <property type="match status" value="1"/>
</dbReference>
<dbReference type="Gene3D" id="3.30.830.10">
    <property type="entry name" value="Metalloenzyme, LuxS/M16 peptidase-like"/>
    <property type="match status" value="4"/>
</dbReference>